<protein>
    <submittedName>
        <fullName evidence="6">Glutamate/Leucine/Phenylalanine/Valine dehydrogenase family protein</fullName>
    </submittedName>
</protein>
<dbReference type="SUPFAM" id="SSF53223">
    <property type="entry name" value="Aminoacid dehydrogenase-like, N-terminal domain"/>
    <property type="match status" value="1"/>
</dbReference>
<evidence type="ECO:0000256" key="1">
    <source>
        <dbReference type="ARBA" id="ARBA00006382"/>
    </source>
</evidence>
<dbReference type="Pfam" id="PF00208">
    <property type="entry name" value="ELFV_dehydrog"/>
    <property type="match status" value="1"/>
</dbReference>
<evidence type="ECO:0000259" key="5">
    <source>
        <dbReference type="SMART" id="SM00839"/>
    </source>
</evidence>
<dbReference type="Pfam" id="PF02812">
    <property type="entry name" value="ELFV_dehydrog_N"/>
    <property type="match status" value="1"/>
</dbReference>
<feature type="chain" id="PRO_5003432181" evidence="4">
    <location>
        <begin position="21"/>
        <end position="451"/>
    </location>
</feature>
<dbReference type="KEGG" id="mai:MICA_1608"/>
<gene>
    <name evidence="6" type="ordered locus">MICA_1608</name>
</gene>
<dbReference type="InterPro" id="IPR046346">
    <property type="entry name" value="Aminoacid_DH-like_N_sf"/>
</dbReference>
<dbReference type="Gene3D" id="3.40.50.720">
    <property type="entry name" value="NAD(P)-binding Rossmann-like Domain"/>
    <property type="match status" value="1"/>
</dbReference>
<proteinExistence type="inferred from homology"/>
<keyword evidence="4" id="KW-0732">Signal</keyword>
<dbReference type="InterPro" id="IPR006096">
    <property type="entry name" value="Glu/Leu/Phe/Val/Trp_DH_C"/>
</dbReference>
<evidence type="ECO:0000256" key="3">
    <source>
        <dbReference type="RuleBase" id="RU004417"/>
    </source>
</evidence>
<dbReference type="eggNOG" id="COG0334">
    <property type="taxonomic scope" value="Bacteria"/>
</dbReference>
<feature type="signal peptide" evidence="4">
    <location>
        <begin position="1"/>
        <end position="20"/>
    </location>
</feature>
<evidence type="ECO:0000313" key="6">
    <source>
        <dbReference type="EMBL" id="AEP09923.1"/>
    </source>
</evidence>
<sequence length="451" mass="48338">MTVCVFFPLTLCLLHRPVTALLVYGSRAKIRLFPPLTDQGFHMTNTAAFDRVPATGSDFLTQLENLKQRFAAMKPEFEVTVRDPALGVEGHVVVWNTQISAGGPLQFSGKGGTRITPNLTLDEVRMLARTMALKNAAAGLPLGGAKSGLCANSSMDGFETQYRRFVSLCKPFLHENGGVFGGFGFDIGGKPEHALWACDELQSTRSFTGKPVHMGGTDYDREGIAGLGVATAAKAFLDLNKNDIAATRFAVQGMGAMGAAVLRYFSEHGAQLASMADPKYGGTWVFEKPLSHDLRDALIRMDFDKATALLPMEGTLISVDAADVLYHDVDVVFPCAVQNVITDENVGRIRARLVVEGANGPVTESARLALHDRGIMLIPDFIANPGGIIAAFVELTHEAGDKVAAAKSMTIAKITENVGRVVDLACLHNVAPVQAGMYLALSRIFDLKTVG</sequence>
<dbReference type="Proteomes" id="UP000009286">
    <property type="component" value="Chromosome"/>
</dbReference>
<dbReference type="HOGENOM" id="CLU_025763_1_1_5"/>
<name>G2KQJ5_MICAA</name>
<dbReference type="GO" id="GO:0006538">
    <property type="term" value="P:L-glutamate catabolic process"/>
    <property type="evidence" value="ECO:0007669"/>
    <property type="project" value="TreeGrafter"/>
</dbReference>
<organism evidence="6 7">
    <name type="scientific">Micavibrio aeruginosavorus (strain ARL-13)</name>
    <dbReference type="NCBI Taxonomy" id="856793"/>
    <lineage>
        <taxon>Bacteria</taxon>
        <taxon>Pseudomonadati</taxon>
        <taxon>Bdellovibrionota</taxon>
        <taxon>Bdellovibrionia</taxon>
        <taxon>Bdellovibrionales</taxon>
        <taxon>Pseudobdellovibrionaceae</taxon>
        <taxon>Micavibrio</taxon>
    </lineage>
</organism>
<dbReference type="STRING" id="856793.MICA_1608"/>
<evidence type="ECO:0000313" key="7">
    <source>
        <dbReference type="Proteomes" id="UP000009286"/>
    </source>
</evidence>
<evidence type="ECO:0000256" key="2">
    <source>
        <dbReference type="ARBA" id="ARBA00023002"/>
    </source>
</evidence>
<dbReference type="InterPro" id="IPR036291">
    <property type="entry name" value="NAD(P)-bd_dom_sf"/>
</dbReference>
<dbReference type="SUPFAM" id="SSF51735">
    <property type="entry name" value="NAD(P)-binding Rossmann-fold domains"/>
    <property type="match status" value="1"/>
</dbReference>
<keyword evidence="2 3" id="KW-0560">Oxidoreductase</keyword>
<dbReference type="EMBL" id="CP002382">
    <property type="protein sequence ID" value="AEP09923.1"/>
    <property type="molecule type" value="Genomic_DNA"/>
</dbReference>
<accession>G2KQJ5</accession>
<dbReference type="GO" id="GO:0004352">
    <property type="term" value="F:glutamate dehydrogenase (NAD+) activity"/>
    <property type="evidence" value="ECO:0007669"/>
    <property type="project" value="TreeGrafter"/>
</dbReference>
<dbReference type="SMART" id="SM00839">
    <property type="entry name" value="ELFV_dehydrog"/>
    <property type="match status" value="1"/>
</dbReference>
<reference evidence="6 7" key="1">
    <citation type="journal article" date="2011" name="BMC Genomics">
        <title>Genomic insights into an obligate epibiotic bacterial predator: Micavibrio aeruginosavorus ARL-13.</title>
        <authorList>
            <person name="Wang Z."/>
            <person name="Kadouri D."/>
            <person name="Wu M."/>
        </authorList>
    </citation>
    <scope>NUCLEOTIDE SEQUENCE [LARGE SCALE GENOMIC DNA]</scope>
    <source>
        <strain evidence="6 7">ARL-13</strain>
    </source>
</reference>
<comment type="similarity">
    <text evidence="1 3">Belongs to the Glu/Leu/Phe/Val dehydrogenases family.</text>
</comment>
<dbReference type="PRINTS" id="PR00082">
    <property type="entry name" value="GLFDHDRGNASE"/>
</dbReference>
<feature type="domain" description="Glutamate/phenylalanine/leucine/valine/L-tryptophan dehydrogenase C-terminal" evidence="5">
    <location>
        <begin position="217"/>
        <end position="451"/>
    </location>
</feature>
<dbReference type="Gene3D" id="3.40.50.10860">
    <property type="entry name" value="Leucine Dehydrogenase, chain A, domain 1"/>
    <property type="match status" value="1"/>
</dbReference>
<keyword evidence="7" id="KW-1185">Reference proteome</keyword>
<dbReference type="PANTHER" id="PTHR11606:SF13">
    <property type="entry name" value="GLUTAMATE DEHYDROGENASE 1, MITOCHONDRIAL"/>
    <property type="match status" value="1"/>
</dbReference>
<evidence type="ECO:0000256" key="4">
    <source>
        <dbReference type="SAM" id="SignalP"/>
    </source>
</evidence>
<dbReference type="PANTHER" id="PTHR11606">
    <property type="entry name" value="GLUTAMATE DEHYDROGENASE"/>
    <property type="match status" value="1"/>
</dbReference>
<dbReference type="AlphaFoldDB" id="G2KQJ5"/>
<dbReference type="InterPro" id="IPR006097">
    <property type="entry name" value="Glu/Leu/Phe/Val/Trp_DH_dimer"/>
</dbReference>
<dbReference type="InterPro" id="IPR006095">
    <property type="entry name" value="Glu/Leu/Phe/Val/Trp_DH"/>
</dbReference>